<evidence type="ECO:0000313" key="2">
    <source>
        <dbReference type="EMBL" id="KTF04538.1"/>
    </source>
</evidence>
<feature type="region of interest" description="Disordered" evidence="1">
    <location>
        <begin position="543"/>
        <end position="568"/>
    </location>
</feature>
<feature type="region of interest" description="Disordered" evidence="1">
    <location>
        <begin position="368"/>
        <end position="451"/>
    </location>
</feature>
<gene>
    <name evidence="2" type="primary">mviN_1</name>
    <name evidence="2" type="ORF">AQZ59_00522</name>
</gene>
<evidence type="ECO:0000256" key="1">
    <source>
        <dbReference type="SAM" id="MobiDB-lite"/>
    </source>
</evidence>
<keyword evidence="3" id="KW-1185">Reference proteome</keyword>
<feature type="compositionally biased region" description="Low complexity" evidence="1">
    <location>
        <begin position="548"/>
        <end position="561"/>
    </location>
</feature>
<feature type="compositionally biased region" description="Acidic residues" evidence="1">
    <location>
        <begin position="409"/>
        <end position="419"/>
    </location>
</feature>
<organism evidence="2 3">
    <name type="scientific">Trueperella bernardiae</name>
    <dbReference type="NCBI Taxonomy" id="59561"/>
    <lineage>
        <taxon>Bacteria</taxon>
        <taxon>Bacillati</taxon>
        <taxon>Actinomycetota</taxon>
        <taxon>Actinomycetes</taxon>
        <taxon>Actinomycetales</taxon>
        <taxon>Actinomycetaceae</taxon>
        <taxon>Trueperella</taxon>
    </lineage>
</organism>
<sequence>MNTYAQAGQRIADRFDLLYPYEHQPSDQASVWVALDVVLSRHVRAIVVDPDSPRAQPTIDAAHRASLVGDPHLVSIVQVDSEDLAIITEIPPGSPVSQHLIGTPLPPEQVASIIGEAASAIATAARRGVRHLHCTGRTIFLTPEGDVIVDGLGVFGALAGADTSKDRADLDRDEARGLSVLCASLLLGHDFPEPSEHDSAIYEARQLDLPPVLDSLLTRESEGQGATSPADLTRSLVPWHAIDVAALPGKANDAATAADGIPPVTAPKTRPQWPALKPEAIDAHEEEVGAEGVGAVETADEPAEELAGEPATIEIVAADIENEAEDAGAEGAAADIEEPAAAEPEPVHQPAETKAEAAQVVDDALGLDGDAKLSSPIAWPDLSHEPEGPATEAFSPEEAQTAVMPAEESAAELEADVVDEGDKSQVDREPESVVPEAKSGPKRVSVLEGEVTEPERITRTAMAARAAEPAARPDPKPAGAPLAKSATKPTPKPALTEYEREREKKFDVSKVVLPLFAVGIVFFGWLGLKTLTAPVAPVTLVDPDTNVPSTEEPSATAEPTAEPSPTPTVAPAIAAAELVSPDAGLLRGTDPATLDNPSIVPLAVDGNPETEWESWTYGSPDMYTMSGIGLYVELEQEATVAEVTIDTVGNTGGNIQIRDTVKDAPSAGKVLAEGPADGSTTFTLSEPLTGTSFVIWMTELPLNSAGEPQMIVSEIHVK</sequence>
<reference evidence="2 3" key="1">
    <citation type="submission" date="2015-11" db="EMBL/GenBank/DDBJ databases">
        <title>Draft Genome Sequence of the Type Strain Trueperella bernardiae LCDC 89-0504T, Isolated from Blood Culture.</title>
        <authorList>
            <person name="Bernier A.-M."/>
            <person name="Bernard K."/>
        </authorList>
    </citation>
    <scope>NUCLEOTIDE SEQUENCE [LARGE SCALE GENOMIC DNA]</scope>
    <source>
        <strain evidence="2 3">LCDC 89-0504</strain>
    </source>
</reference>
<protein>
    <submittedName>
        <fullName evidence="2">Putative peptidoglycan biosynthesis protein MviN</fullName>
    </submittedName>
</protein>
<feature type="region of interest" description="Disordered" evidence="1">
    <location>
        <begin position="463"/>
        <end position="496"/>
    </location>
</feature>
<dbReference type="AlphaFoldDB" id="A0A0W1KKN8"/>
<dbReference type="OrthoDB" id="9786339at2"/>
<evidence type="ECO:0000313" key="3">
    <source>
        <dbReference type="Proteomes" id="UP000054404"/>
    </source>
</evidence>
<proteinExistence type="predicted"/>
<name>A0A0W1KKN8_9ACTO</name>
<dbReference type="RefSeq" id="WP_062612882.1">
    <property type="nucleotide sequence ID" value="NZ_LNIZ01000002.1"/>
</dbReference>
<dbReference type="STRING" id="59561.AQZ59_00522"/>
<comment type="caution">
    <text evidence="2">The sequence shown here is derived from an EMBL/GenBank/DDBJ whole genome shotgun (WGS) entry which is preliminary data.</text>
</comment>
<accession>A0A0W1KKN8</accession>
<feature type="compositionally biased region" description="Basic and acidic residues" evidence="1">
    <location>
        <begin position="420"/>
        <end position="431"/>
    </location>
</feature>
<dbReference type="Proteomes" id="UP000054404">
    <property type="component" value="Unassembled WGS sequence"/>
</dbReference>
<dbReference type="EMBL" id="LNIZ01000002">
    <property type="protein sequence ID" value="KTF04538.1"/>
    <property type="molecule type" value="Genomic_DNA"/>
</dbReference>
<dbReference type="Gene3D" id="1.10.510.10">
    <property type="entry name" value="Transferase(Phosphotransferase) domain 1"/>
    <property type="match status" value="1"/>
</dbReference>
<dbReference type="PATRIC" id="fig|59561.3.peg.514"/>